<dbReference type="RefSeq" id="XP_022748024.1">
    <property type="nucleotide sequence ID" value="XM_022892289.1"/>
</dbReference>
<feature type="region of interest" description="Disordered" evidence="1">
    <location>
        <begin position="1"/>
        <end position="296"/>
    </location>
</feature>
<dbReference type="KEGG" id="dzi:111297633"/>
<accession>A0A6P5Z5M6</accession>
<feature type="compositionally biased region" description="Polar residues" evidence="1">
    <location>
        <begin position="92"/>
        <end position="106"/>
    </location>
</feature>
<dbReference type="Proteomes" id="UP000515121">
    <property type="component" value="Unplaced"/>
</dbReference>
<dbReference type="GeneID" id="111297633"/>
<keyword evidence="2" id="KW-1185">Reference proteome</keyword>
<evidence type="ECO:0000313" key="2">
    <source>
        <dbReference type="Proteomes" id="UP000515121"/>
    </source>
</evidence>
<organism evidence="2 3">
    <name type="scientific">Durio zibethinus</name>
    <name type="common">Durian</name>
    <dbReference type="NCBI Taxonomy" id="66656"/>
    <lineage>
        <taxon>Eukaryota</taxon>
        <taxon>Viridiplantae</taxon>
        <taxon>Streptophyta</taxon>
        <taxon>Embryophyta</taxon>
        <taxon>Tracheophyta</taxon>
        <taxon>Spermatophyta</taxon>
        <taxon>Magnoliopsida</taxon>
        <taxon>eudicotyledons</taxon>
        <taxon>Gunneridae</taxon>
        <taxon>Pentapetalae</taxon>
        <taxon>rosids</taxon>
        <taxon>malvids</taxon>
        <taxon>Malvales</taxon>
        <taxon>Malvaceae</taxon>
        <taxon>Helicteroideae</taxon>
        <taxon>Durio</taxon>
    </lineage>
</organism>
<protein>
    <submittedName>
        <fullName evidence="3">Formin-like protein 14</fullName>
    </submittedName>
</protein>
<gene>
    <name evidence="3" type="primary">LOC111297633</name>
</gene>
<evidence type="ECO:0000256" key="1">
    <source>
        <dbReference type="SAM" id="MobiDB-lite"/>
    </source>
</evidence>
<feature type="compositionally biased region" description="Pro residues" evidence="1">
    <location>
        <begin position="267"/>
        <end position="287"/>
    </location>
</feature>
<feature type="compositionally biased region" description="Polar residues" evidence="1">
    <location>
        <begin position="138"/>
        <end position="156"/>
    </location>
</feature>
<reference evidence="3" key="1">
    <citation type="submission" date="2025-08" db="UniProtKB">
        <authorList>
            <consortium name="RefSeq"/>
        </authorList>
    </citation>
    <scope>IDENTIFICATION</scope>
    <source>
        <tissue evidence="3">Fruit stalk</tissue>
    </source>
</reference>
<feature type="compositionally biased region" description="Pro residues" evidence="1">
    <location>
        <begin position="237"/>
        <end position="248"/>
    </location>
</feature>
<sequence length="303" mass="33502">MSNSLQGAAAASANGAYPRDNFHGEGSKQISQSQGYPPTDDYLHFPHSSKQSLPSVQVLPPQQIPLKPLNMSQQSSQQQLPPVGALPLPQNHPKSSNNPPSLQTWGQSQQQQQLPSVGALPLPENPPKSNNNPPGFQTWDQPQQQERLNWVPSQGHSTKDNHDLQSHGSFNHPKHPQQQQPSPPDQVSLLKQSPRIIDRHPPTSQSTKDHLQSNQPRKQQPPIEPVLVYPDPSYYHYPPPTLSPTPPLPKDHEPVLVYPDPSCYHYPLPPPPPPTPPPPPPPPPSPPQRTVASYETVVHFSIK</sequence>
<feature type="compositionally biased region" description="Low complexity" evidence="1">
    <location>
        <begin position="7"/>
        <end position="16"/>
    </location>
</feature>
<evidence type="ECO:0000313" key="3">
    <source>
        <dbReference type="RefSeq" id="XP_022748024.1"/>
    </source>
</evidence>
<name>A0A6P5Z5M6_DURZI</name>
<feature type="compositionally biased region" description="Basic and acidic residues" evidence="1">
    <location>
        <begin position="196"/>
        <end position="211"/>
    </location>
</feature>
<dbReference type="AlphaFoldDB" id="A0A6P5Z5M6"/>
<proteinExistence type="predicted"/>